<proteinExistence type="inferred from homology"/>
<dbReference type="PANTHER" id="PTHR24320">
    <property type="entry name" value="RETINOL DEHYDROGENASE"/>
    <property type="match status" value="1"/>
</dbReference>
<reference evidence="3" key="1">
    <citation type="submission" date="2021-01" db="EMBL/GenBank/DDBJ databases">
        <authorList>
            <person name="Corre E."/>
            <person name="Pelletier E."/>
            <person name="Niang G."/>
            <person name="Scheremetjew M."/>
            <person name="Finn R."/>
            <person name="Kale V."/>
            <person name="Holt S."/>
            <person name="Cochrane G."/>
            <person name="Meng A."/>
            <person name="Brown T."/>
            <person name="Cohen L."/>
        </authorList>
    </citation>
    <scope>NUCLEOTIDE SEQUENCE</scope>
    <source>
        <strain evidence="3">Clade-D-RCC2572</strain>
    </source>
</reference>
<keyword evidence="2" id="KW-0560">Oxidoreductase</keyword>
<dbReference type="InterPro" id="IPR036291">
    <property type="entry name" value="NAD(P)-bd_dom_sf"/>
</dbReference>
<organism evidence="3">
    <name type="scientific">Ostreococcus mediterraneus</name>
    <dbReference type="NCBI Taxonomy" id="1486918"/>
    <lineage>
        <taxon>Eukaryota</taxon>
        <taxon>Viridiplantae</taxon>
        <taxon>Chlorophyta</taxon>
        <taxon>Mamiellophyceae</taxon>
        <taxon>Mamiellales</taxon>
        <taxon>Bathycoccaceae</taxon>
        <taxon>Ostreococcus</taxon>
    </lineage>
</organism>
<sequence>MSGFMRWTETLTACGGYLGPARAVPSGVEVDEGGDDVSDDNKMRMVGHERASTSLAGRTYVVTGVMTNPSAQACARRLYIAGARVVCACGDVQDAEKVLQTIRDAAANGLNADGDAIAPEGTAKESSQCGELIPLACDLSKLSTIDVFVKNFQSKAWALDGILCAENATHVEFATTEEGIERHFAINHLGHFKLTSLLLKELIRSAAANGREGRVVNLTSNLHHFTYRVRQGTIKPSRGIDFGNLNSAYGYSPLGSYGQSKLANILHAWEMQERMSDTKAPVRCVAATVGMTRDELELSLSFPGGSILASMASPVVTTAIEDGVATPLYCLTAPELPQGVFFVDCKAAKSSLPSRDPRLAAELWDVSEEMCAGDDATVTLTSP</sequence>
<dbReference type="Gene3D" id="3.40.50.720">
    <property type="entry name" value="NAD(P)-binding Rossmann-like Domain"/>
    <property type="match status" value="1"/>
</dbReference>
<evidence type="ECO:0000313" key="3">
    <source>
        <dbReference type="EMBL" id="CAD8584656.1"/>
    </source>
</evidence>
<comment type="similarity">
    <text evidence="1">Belongs to the short-chain dehydrogenases/reductases (SDR) family.</text>
</comment>
<protein>
    <recommendedName>
        <fullName evidence="4">Protochlorophyllide reductase</fullName>
    </recommendedName>
</protein>
<dbReference type="InterPro" id="IPR002347">
    <property type="entry name" value="SDR_fam"/>
</dbReference>
<evidence type="ECO:0000256" key="2">
    <source>
        <dbReference type="ARBA" id="ARBA00023002"/>
    </source>
</evidence>
<gene>
    <name evidence="3" type="ORF">OMED0929_LOCUS5033</name>
</gene>
<evidence type="ECO:0008006" key="4">
    <source>
        <dbReference type="Google" id="ProtNLM"/>
    </source>
</evidence>
<evidence type="ECO:0000256" key="1">
    <source>
        <dbReference type="ARBA" id="ARBA00006484"/>
    </source>
</evidence>
<dbReference type="SUPFAM" id="SSF51735">
    <property type="entry name" value="NAD(P)-binding Rossmann-fold domains"/>
    <property type="match status" value="1"/>
</dbReference>
<dbReference type="AlphaFoldDB" id="A0A6U0EKU8"/>
<dbReference type="PANTHER" id="PTHR24320:SF152">
    <property type="entry name" value="SHORT-CHAIN DEHYDROGENASE_REDUCTASE FAMILY PROTEIN"/>
    <property type="match status" value="1"/>
</dbReference>
<dbReference type="GO" id="GO:0016491">
    <property type="term" value="F:oxidoreductase activity"/>
    <property type="evidence" value="ECO:0007669"/>
    <property type="project" value="UniProtKB-KW"/>
</dbReference>
<dbReference type="Pfam" id="PF00106">
    <property type="entry name" value="adh_short"/>
    <property type="match status" value="1"/>
</dbReference>
<name>A0A6U0EKU8_9CHLO</name>
<accession>A0A6U0EKU8</accession>
<dbReference type="EMBL" id="HBEW01005955">
    <property type="protein sequence ID" value="CAD8584656.1"/>
    <property type="molecule type" value="Transcribed_RNA"/>
</dbReference>